<feature type="compositionally biased region" description="Gly residues" evidence="1">
    <location>
        <begin position="230"/>
        <end position="240"/>
    </location>
</feature>
<keyword evidence="2" id="KW-0472">Membrane</keyword>
<dbReference type="Proteomes" id="UP000566819">
    <property type="component" value="Unassembled WGS sequence"/>
</dbReference>
<feature type="region of interest" description="Disordered" evidence="1">
    <location>
        <begin position="303"/>
        <end position="329"/>
    </location>
</feature>
<keyword evidence="2" id="KW-1133">Transmembrane helix</keyword>
<sequence length="494" mass="49658">MSETASPSPSLILARHEIAHREHGQSHNRLHHNIHAKKRQAEATTVVVETADSVVTVVAATVSYVQQIDVDSSGSTFSIETILATSSGSASTTTSSSSSSATPASTTPASPVSSTTNESSNSTRVSAAAAQSLLSSLSTTSAPTSTLSIPTSFSSFIASSNSSTIPIISSSSSLSAVFANSSTSSSSSWSSLTYLTSSSTSSESSSTSSSSSSSSSGSSFSSSAQPTTTGAGGFVGGGTGVASTAPSSTATSGSNSTSHATSSTPSTPIVVGSVVGSLAGLAMIVLLVLFLAKWRKRKNMLSLGSGPEGTTGAASTGQVPPTQPSGGAMTQRRSIAFAVPAALASLTGYNKRASQKTERTVSSTAGSERGFYRVSGRKLPSVLQSGGDGYGGGVVETNTLSGSSFYRDSTGFYGGSGGPNSPPMSHAGPSTERDSGVPVMRPSPARTPVTEHGPFGAFQMPPPPTLTPPRRPDVLGRSHPSQDGSHASRFTEEV</sequence>
<reference evidence="3 4" key="1">
    <citation type="submission" date="2020-03" db="EMBL/GenBank/DDBJ databases">
        <title>Draft Genome Sequence of Cudoniella acicularis.</title>
        <authorList>
            <person name="Buettner E."/>
            <person name="Kellner H."/>
        </authorList>
    </citation>
    <scope>NUCLEOTIDE SEQUENCE [LARGE SCALE GENOMIC DNA]</scope>
    <source>
        <strain evidence="3 4">DSM 108380</strain>
    </source>
</reference>
<evidence type="ECO:0000313" key="3">
    <source>
        <dbReference type="EMBL" id="KAF4630232.1"/>
    </source>
</evidence>
<dbReference type="AlphaFoldDB" id="A0A8H4RL61"/>
<keyword evidence="4" id="KW-1185">Reference proteome</keyword>
<gene>
    <name evidence="3" type="ORF">G7Y89_g7908</name>
</gene>
<feature type="compositionally biased region" description="Pro residues" evidence="1">
    <location>
        <begin position="460"/>
        <end position="469"/>
    </location>
</feature>
<feature type="region of interest" description="Disordered" evidence="1">
    <location>
        <begin position="88"/>
        <end position="124"/>
    </location>
</feature>
<comment type="caution">
    <text evidence="3">The sequence shown here is derived from an EMBL/GenBank/DDBJ whole genome shotgun (WGS) entry which is preliminary data.</text>
</comment>
<organism evidence="3 4">
    <name type="scientific">Cudoniella acicularis</name>
    <dbReference type="NCBI Taxonomy" id="354080"/>
    <lineage>
        <taxon>Eukaryota</taxon>
        <taxon>Fungi</taxon>
        <taxon>Dikarya</taxon>
        <taxon>Ascomycota</taxon>
        <taxon>Pezizomycotina</taxon>
        <taxon>Leotiomycetes</taxon>
        <taxon>Helotiales</taxon>
        <taxon>Tricladiaceae</taxon>
        <taxon>Cudoniella</taxon>
    </lineage>
</organism>
<feature type="compositionally biased region" description="Low complexity" evidence="1">
    <location>
        <begin position="199"/>
        <end position="229"/>
    </location>
</feature>
<protein>
    <submittedName>
        <fullName evidence="3">Uncharacterized protein</fullName>
    </submittedName>
</protein>
<proteinExistence type="predicted"/>
<evidence type="ECO:0000313" key="4">
    <source>
        <dbReference type="Proteomes" id="UP000566819"/>
    </source>
</evidence>
<name>A0A8H4RL61_9HELO</name>
<feature type="compositionally biased region" description="Low complexity" evidence="1">
    <location>
        <begin position="241"/>
        <end position="267"/>
    </location>
</feature>
<accession>A0A8H4RL61</accession>
<dbReference type="EMBL" id="JAAMPI010000573">
    <property type="protein sequence ID" value="KAF4630232.1"/>
    <property type="molecule type" value="Genomic_DNA"/>
</dbReference>
<keyword evidence="2" id="KW-0812">Transmembrane</keyword>
<dbReference type="CDD" id="cd12087">
    <property type="entry name" value="TM_EGFR-like"/>
    <property type="match status" value="1"/>
</dbReference>
<dbReference type="OrthoDB" id="5421784at2759"/>
<evidence type="ECO:0000256" key="1">
    <source>
        <dbReference type="SAM" id="MobiDB-lite"/>
    </source>
</evidence>
<feature type="transmembrane region" description="Helical" evidence="2">
    <location>
        <begin position="269"/>
        <end position="292"/>
    </location>
</feature>
<evidence type="ECO:0000256" key="2">
    <source>
        <dbReference type="SAM" id="Phobius"/>
    </source>
</evidence>
<feature type="region of interest" description="Disordered" evidence="1">
    <location>
        <begin position="199"/>
        <end position="267"/>
    </location>
</feature>
<feature type="region of interest" description="Disordered" evidence="1">
    <location>
        <begin position="411"/>
        <end position="494"/>
    </location>
</feature>